<protein>
    <submittedName>
        <fullName evidence="2">Uncharacterized protein</fullName>
    </submittedName>
</protein>
<accession>A0A6C2YTL3</accession>
<dbReference type="EMBL" id="LR586016">
    <property type="protein sequence ID" value="VIP04754.1"/>
    <property type="molecule type" value="Genomic_DNA"/>
</dbReference>
<dbReference type="KEGG" id="tim:GMBLW1_44390"/>
<feature type="region of interest" description="Disordered" evidence="1">
    <location>
        <begin position="1"/>
        <end position="52"/>
    </location>
</feature>
<evidence type="ECO:0000256" key="1">
    <source>
        <dbReference type="SAM" id="MobiDB-lite"/>
    </source>
</evidence>
<sequence length="163" mass="17468">MSGDGGGNPDAPGYCPMRRGRFPDDYTPRSLTPEAPTTGTATGCERPSSSWPLARSKARYPVTCGPTSSPRFAEQFAHLQESLQGSAAFDTSDRASVPGCGQLLTGAAGLRSTTNGDDRNQRLSSSKSEVCSWIQRHQGGSVEHEPKYRHWLPIGRRGGTDPC</sequence>
<dbReference type="InParanoid" id="A0A6C2YTL3"/>
<feature type="region of interest" description="Disordered" evidence="1">
    <location>
        <begin position="106"/>
        <end position="130"/>
    </location>
</feature>
<dbReference type="AlphaFoldDB" id="A0A6C2YTL3"/>
<organism evidence="2">
    <name type="scientific">Tuwongella immobilis</name>
    <dbReference type="NCBI Taxonomy" id="692036"/>
    <lineage>
        <taxon>Bacteria</taxon>
        <taxon>Pseudomonadati</taxon>
        <taxon>Planctomycetota</taxon>
        <taxon>Planctomycetia</taxon>
        <taxon>Gemmatales</taxon>
        <taxon>Gemmataceae</taxon>
        <taxon>Tuwongella</taxon>
    </lineage>
</organism>
<dbReference type="Proteomes" id="UP000464378">
    <property type="component" value="Chromosome"/>
</dbReference>
<name>A0A6C2YTL3_9BACT</name>
<dbReference type="EMBL" id="LR593887">
    <property type="protein sequence ID" value="VTS06867.1"/>
    <property type="molecule type" value="Genomic_DNA"/>
</dbReference>
<reference evidence="2" key="1">
    <citation type="submission" date="2019-04" db="EMBL/GenBank/DDBJ databases">
        <authorList>
            <consortium name="Science for Life Laboratories"/>
        </authorList>
    </citation>
    <scope>NUCLEOTIDE SEQUENCE</scope>
    <source>
        <strain evidence="2">MBLW1</strain>
    </source>
</reference>
<keyword evidence="3" id="KW-1185">Reference proteome</keyword>
<gene>
    <name evidence="2" type="ORF">GMBLW1_44390</name>
</gene>
<evidence type="ECO:0000313" key="2">
    <source>
        <dbReference type="EMBL" id="VIP04754.1"/>
    </source>
</evidence>
<evidence type="ECO:0000313" key="3">
    <source>
        <dbReference type="Proteomes" id="UP000464378"/>
    </source>
</evidence>
<feature type="compositionally biased region" description="Low complexity" evidence="1">
    <location>
        <begin position="32"/>
        <end position="45"/>
    </location>
</feature>
<proteinExistence type="predicted"/>